<evidence type="ECO:0000313" key="2">
    <source>
        <dbReference type="Proteomes" id="UP000237056"/>
    </source>
</evidence>
<dbReference type="AlphaFoldDB" id="A0A2S4N4P3"/>
<evidence type="ECO:0000313" key="1">
    <source>
        <dbReference type="EMBL" id="POS00709.1"/>
    </source>
</evidence>
<accession>A0A2S4N4P3</accession>
<sequence>MSNLSNNRINTTATVAQITEAKNSIEAVMTILPFLTGLTVDERISLPSIDVSNKAFTEDAINAAINNTGLLPQYISVNAMQNDLTLFSQLDELIIVVKQLLERLEDTQLLAGSEAYVSALMVYKLFGAAADAGVPGTDAIVAQLKQRFTSTGNTGTPPTPTPAP</sequence>
<name>A0A2S4N4P3_9FLAO</name>
<dbReference type="EMBL" id="PQNY01000028">
    <property type="protein sequence ID" value="POS00709.1"/>
    <property type="molecule type" value="Genomic_DNA"/>
</dbReference>
<dbReference type="OrthoDB" id="5952844at2"/>
<protein>
    <submittedName>
        <fullName evidence="1">Uncharacterized protein</fullName>
    </submittedName>
</protein>
<organism evidence="1 2">
    <name type="scientific">Flavobacterium croceum DSM 17960</name>
    <dbReference type="NCBI Taxonomy" id="1121886"/>
    <lineage>
        <taxon>Bacteria</taxon>
        <taxon>Pseudomonadati</taxon>
        <taxon>Bacteroidota</taxon>
        <taxon>Flavobacteriia</taxon>
        <taxon>Flavobacteriales</taxon>
        <taxon>Flavobacteriaceae</taxon>
        <taxon>Flavobacterium</taxon>
    </lineage>
</organism>
<dbReference type="RefSeq" id="WP_103727076.1">
    <property type="nucleotide sequence ID" value="NZ_PQNY01000028.1"/>
</dbReference>
<comment type="caution">
    <text evidence="1">The sequence shown here is derived from an EMBL/GenBank/DDBJ whole genome shotgun (WGS) entry which is preliminary data.</text>
</comment>
<keyword evidence="2" id="KW-1185">Reference proteome</keyword>
<reference evidence="1 2" key="1">
    <citation type="submission" date="2018-01" db="EMBL/GenBank/DDBJ databases">
        <title>Genomic Encyclopedia of Type Strains, Phase I: the one thousand microbial genomes (KMG-I) project.</title>
        <authorList>
            <person name="Goeker M."/>
        </authorList>
    </citation>
    <scope>NUCLEOTIDE SEQUENCE [LARGE SCALE GENOMIC DNA]</scope>
    <source>
        <strain evidence="1 2">DSM 17960</strain>
    </source>
</reference>
<gene>
    <name evidence="1" type="ORF">Q361_1285</name>
</gene>
<dbReference type="Proteomes" id="UP000237056">
    <property type="component" value="Unassembled WGS sequence"/>
</dbReference>
<proteinExistence type="predicted"/>